<reference evidence="2 3" key="1">
    <citation type="submission" date="2020-04" db="EMBL/GenBank/DDBJ databases">
        <title>Perkinsus olseni comparative genomics.</title>
        <authorList>
            <person name="Bogema D.R."/>
        </authorList>
    </citation>
    <scope>NUCLEOTIDE SEQUENCE [LARGE SCALE GENOMIC DNA]</scope>
    <source>
        <strain evidence="2">00978-12</strain>
    </source>
</reference>
<dbReference type="EMBL" id="JABANP010000706">
    <property type="protein sequence ID" value="KAF4679653.1"/>
    <property type="molecule type" value="Genomic_DNA"/>
</dbReference>
<protein>
    <submittedName>
        <fullName evidence="2">Uncharacterized protein</fullName>
    </submittedName>
</protein>
<feature type="signal peptide" evidence="1">
    <location>
        <begin position="1"/>
        <end position="17"/>
    </location>
</feature>
<comment type="caution">
    <text evidence="2">The sequence shown here is derived from an EMBL/GenBank/DDBJ whole genome shotgun (WGS) entry which is preliminary data.</text>
</comment>
<keyword evidence="1" id="KW-0732">Signal</keyword>
<evidence type="ECO:0000256" key="1">
    <source>
        <dbReference type="SAM" id="SignalP"/>
    </source>
</evidence>
<dbReference type="Proteomes" id="UP000541610">
    <property type="component" value="Unassembled WGS sequence"/>
</dbReference>
<evidence type="ECO:0000313" key="3">
    <source>
        <dbReference type="Proteomes" id="UP000541610"/>
    </source>
</evidence>
<feature type="chain" id="PRO_5029737143" evidence="1">
    <location>
        <begin position="18"/>
        <end position="191"/>
    </location>
</feature>
<name>A0A7J6N6U9_PEROL</name>
<gene>
    <name evidence="2" type="ORF">FOZ60_014774</name>
</gene>
<proteinExistence type="predicted"/>
<evidence type="ECO:0000313" key="2">
    <source>
        <dbReference type="EMBL" id="KAF4679653.1"/>
    </source>
</evidence>
<dbReference type="AlphaFoldDB" id="A0A7J6N6U9"/>
<accession>A0A7J6N6U9</accession>
<sequence length="191" mass="21276">MLSSILAIGFLISGISSDLPRGNYAGRLSSPFLFVDCTFVPASGVSSVHMVVGCDEQKPAAVGRFDIEPVADQPDHFVIRNAQDPSYRSMIGELKRMCPRRAFTPGDFVWFGRVMGPETDDYRVFYDALRRSVLLTKLTTPISVQRSRAWISASYVLMWLNEEAAVIEHSSGDSMSFVRYPCGVHLWASML</sequence>
<organism evidence="2 3">
    <name type="scientific">Perkinsus olseni</name>
    <name type="common">Perkinsus atlanticus</name>
    <dbReference type="NCBI Taxonomy" id="32597"/>
    <lineage>
        <taxon>Eukaryota</taxon>
        <taxon>Sar</taxon>
        <taxon>Alveolata</taxon>
        <taxon>Perkinsozoa</taxon>
        <taxon>Perkinsea</taxon>
        <taxon>Perkinsida</taxon>
        <taxon>Perkinsidae</taxon>
        <taxon>Perkinsus</taxon>
    </lineage>
</organism>